<protein>
    <submittedName>
        <fullName evidence="3">Glycosyltransferase</fullName>
    </submittedName>
</protein>
<dbReference type="Pfam" id="PF13439">
    <property type="entry name" value="Glyco_transf_4"/>
    <property type="match status" value="1"/>
</dbReference>
<keyword evidence="4" id="KW-1185">Reference proteome</keyword>
<dbReference type="InterPro" id="IPR001296">
    <property type="entry name" value="Glyco_trans_1"/>
</dbReference>
<dbReference type="EMBL" id="JAPIUZ010000009">
    <property type="protein sequence ID" value="MCX2564685.1"/>
    <property type="molecule type" value="Genomic_DNA"/>
</dbReference>
<dbReference type="SUPFAM" id="SSF53756">
    <property type="entry name" value="UDP-Glycosyltransferase/glycogen phosphorylase"/>
    <property type="match status" value="1"/>
</dbReference>
<organism evidence="3 4">
    <name type="scientific">Acetobacter thailandicus</name>
    <dbReference type="NCBI Taxonomy" id="1502842"/>
    <lineage>
        <taxon>Bacteria</taxon>
        <taxon>Pseudomonadati</taxon>
        <taxon>Pseudomonadota</taxon>
        <taxon>Alphaproteobacteria</taxon>
        <taxon>Acetobacterales</taxon>
        <taxon>Acetobacteraceae</taxon>
        <taxon>Acetobacter</taxon>
    </lineage>
</organism>
<comment type="caution">
    <text evidence="3">The sequence shown here is derived from an EMBL/GenBank/DDBJ whole genome shotgun (WGS) entry which is preliminary data.</text>
</comment>
<evidence type="ECO:0000313" key="4">
    <source>
        <dbReference type="Proteomes" id="UP001301152"/>
    </source>
</evidence>
<evidence type="ECO:0000259" key="1">
    <source>
        <dbReference type="Pfam" id="PF00534"/>
    </source>
</evidence>
<dbReference type="Pfam" id="PF00534">
    <property type="entry name" value="Glycos_transf_1"/>
    <property type="match status" value="1"/>
</dbReference>
<accession>A0ABT3QHB0</accession>
<gene>
    <name evidence="3" type="ORF">OQ497_12070</name>
</gene>
<dbReference type="PANTHER" id="PTHR12526">
    <property type="entry name" value="GLYCOSYLTRANSFERASE"/>
    <property type="match status" value="1"/>
</dbReference>
<feature type="domain" description="Glycosyl transferase family 1" evidence="1">
    <location>
        <begin position="178"/>
        <end position="332"/>
    </location>
</feature>
<name>A0ABT3QHB0_9PROT</name>
<feature type="domain" description="Glycosyltransferase subfamily 4-like N-terminal" evidence="2">
    <location>
        <begin position="16"/>
        <end position="156"/>
    </location>
</feature>
<proteinExistence type="predicted"/>
<dbReference type="Proteomes" id="UP001301152">
    <property type="component" value="Unassembled WGS sequence"/>
</dbReference>
<dbReference type="InterPro" id="IPR028098">
    <property type="entry name" value="Glyco_trans_4-like_N"/>
</dbReference>
<evidence type="ECO:0000259" key="2">
    <source>
        <dbReference type="Pfam" id="PF13439"/>
    </source>
</evidence>
<dbReference type="RefSeq" id="WP_173560426.1">
    <property type="nucleotide sequence ID" value="NZ_JAPIUZ010000009.1"/>
</dbReference>
<evidence type="ECO:0000313" key="3">
    <source>
        <dbReference type="EMBL" id="MCX2564685.1"/>
    </source>
</evidence>
<dbReference type="Gene3D" id="3.40.50.2000">
    <property type="entry name" value="Glycogen Phosphorylase B"/>
    <property type="match status" value="2"/>
</dbReference>
<reference evidence="3 4" key="1">
    <citation type="submission" date="2022-11" db="EMBL/GenBank/DDBJ databases">
        <title>Genome sequencing of Acetobacter type strain.</title>
        <authorList>
            <person name="Heo J."/>
            <person name="Lee D."/>
            <person name="Han B.-H."/>
            <person name="Hong S.-B."/>
            <person name="Kwon S.-W."/>
        </authorList>
    </citation>
    <scope>NUCLEOTIDE SEQUENCE [LARGE SCALE GENOMIC DNA]</scope>
    <source>
        <strain evidence="3 4">KACC 21253</strain>
    </source>
</reference>
<dbReference type="PANTHER" id="PTHR12526:SF630">
    <property type="entry name" value="GLYCOSYLTRANSFERASE"/>
    <property type="match status" value="1"/>
</dbReference>
<dbReference type="CDD" id="cd03811">
    <property type="entry name" value="GT4_GT28_WabH-like"/>
    <property type="match status" value="1"/>
</dbReference>
<sequence length="361" mass="40758">MKIHYLVTSLENGGAEFAMPPILQTLRRYGCEVQVTACEPRDMKAAARLDAAGIPYTVMFNRKCNKLIYTAAFIKKLRQDRPDVIWTSLSAATLVGQISGKVLGIPVVSWKHSATVKTYTYLLRRMTQLWIADSFEVDQFLQSKMSIPANKIVTWPLYYCDTSDHILSYWDGSRPLRLGSMGRLREQKNYALLIDAIYLFSQRRPDLISRLQVDIAGDGPLKEILSQKVKNYGLENIIIFKGYCENTPAFLKTLDIYIQPSVFEGMCLAAHEAMAMGLPVIATPVGELAFSITDHETGFLLTDNIENDIVKSLEEIFAQPELISQYGTKSREFVANKFSEHAFDLAGKNVVNHIRKMILNN</sequence>